<comment type="catalytic activity">
    <reaction evidence="7">
        <text>shikimate + NADP(+) = 3-dehydroshikimate + NADPH + H(+)</text>
        <dbReference type="Rhea" id="RHEA:17737"/>
        <dbReference type="ChEBI" id="CHEBI:15378"/>
        <dbReference type="ChEBI" id="CHEBI:16630"/>
        <dbReference type="ChEBI" id="CHEBI:36208"/>
        <dbReference type="ChEBI" id="CHEBI:57783"/>
        <dbReference type="ChEBI" id="CHEBI:58349"/>
        <dbReference type="EC" id="1.1.1.25"/>
    </reaction>
</comment>
<accession>A0ABR8Q5R2</accession>
<dbReference type="Pfam" id="PF08501">
    <property type="entry name" value="Shikimate_dh_N"/>
    <property type="match status" value="1"/>
</dbReference>
<gene>
    <name evidence="7 9" type="primary">aroE</name>
    <name evidence="9" type="ORF">H9660_11505</name>
</gene>
<evidence type="ECO:0000313" key="10">
    <source>
        <dbReference type="Proteomes" id="UP000640335"/>
    </source>
</evidence>
<dbReference type="EMBL" id="JACSQZ010000044">
    <property type="protein sequence ID" value="MBD7915772.1"/>
    <property type="molecule type" value="Genomic_DNA"/>
</dbReference>
<sequence>MEFYGLLGEKLTHSLSPEIHGEILKSINKSGAYKLFEVEKEKLYSFSEALKLLKVKGCNVTIPYKKDIMQYIDVISEEAERIGAINTIYLKEDKLYGYNTDYFGFGYMLKVSGIEIQDKIAVILGNGGATRAVLHYLLDNGAKKVYIVSRNPKKEDISFENVKIISYEELNELEGDILINSTPVGMYPNIENLPVSKEIIDKFNSLVDLIYNPMETKFLRLGKELNKNVVGGLYMLVGQAVKAQEIWQEISIKDEIIIDIYNIVKEKFI</sequence>
<dbReference type="InterPro" id="IPR046346">
    <property type="entry name" value="Aminoacid_DH-like_N_sf"/>
</dbReference>
<dbReference type="NCBIfam" id="TIGR00507">
    <property type="entry name" value="aroE"/>
    <property type="match status" value="1"/>
</dbReference>
<feature type="binding site" evidence="7">
    <location>
        <begin position="14"/>
        <end position="16"/>
    </location>
    <ligand>
        <name>shikimate</name>
        <dbReference type="ChEBI" id="CHEBI:36208"/>
    </ligand>
</feature>
<evidence type="ECO:0000256" key="7">
    <source>
        <dbReference type="HAMAP-Rule" id="MF_00222"/>
    </source>
</evidence>
<feature type="domain" description="Shikimate dehydrogenase substrate binding N-terminal" evidence="8">
    <location>
        <begin position="6"/>
        <end position="88"/>
    </location>
</feature>
<dbReference type="PANTHER" id="PTHR21089">
    <property type="entry name" value="SHIKIMATE DEHYDROGENASE"/>
    <property type="match status" value="1"/>
</dbReference>
<feature type="binding site" evidence="7">
    <location>
        <position position="211"/>
    </location>
    <ligand>
        <name>shikimate</name>
        <dbReference type="ChEBI" id="CHEBI:36208"/>
    </ligand>
</feature>
<dbReference type="RefSeq" id="WP_191750527.1">
    <property type="nucleotide sequence ID" value="NZ_JACSQZ010000044.1"/>
</dbReference>
<feature type="binding site" evidence="7">
    <location>
        <position position="101"/>
    </location>
    <ligand>
        <name>shikimate</name>
        <dbReference type="ChEBI" id="CHEBI:36208"/>
    </ligand>
</feature>
<comment type="function">
    <text evidence="7">Involved in the biosynthesis of the chorismate, which leads to the biosynthesis of aromatic amino acids. Catalyzes the reversible NADPH linked reduction of 3-dehydroshikimate (DHSA) to yield shikimate (SA).</text>
</comment>
<dbReference type="InterPro" id="IPR036291">
    <property type="entry name" value="NAD(P)-bd_dom_sf"/>
</dbReference>
<comment type="caution">
    <text evidence="9">The sequence shown here is derived from an EMBL/GenBank/DDBJ whole genome shotgun (WGS) entry which is preliminary data.</text>
</comment>
<keyword evidence="6 7" id="KW-0057">Aromatic amino acid biosynthesis</keyword>
<feature type="binding site" evidence="7">
    <location>
        <begin position="125"/>
        <end position="129"/>
    </location>
    <ligand>
        <name>NADP(+)</name>
        <dbReference type="ChEBI" id="CHEBI:58349"/>
    </ligand>
</feature>
<evidence type="ECO:0000256" key="6">
    <source>
        <dbReference type="ARBA" id="ARBA00023141"/>
    </source>
</evidence>
<dbReference type="EC" id="1.1.1.25" evidence="2 7"/>
<evidence type="ECO:0000313" key="9">
    <source>
        <dbReference type="EMBL" id="MBD7915772.1"/>
    </source>
</evidence>
<dbReference type="SUPFAM" id="SSF53223">
    <property type="entry name" value="Aminoacid dehydrogenase-like, N-terminal domain"/>
    <property type="match status" value="1"/>
</dbReference>
<name>A0ABR8Q5R2_9CLOT</name>
<feature type="active site" description="Proton acceptor" evidence="7">
    <location>
        <position position="65"/>
    </location>
</feature>
<evidence type="ECO:0000256" key="4">
    <source>
        <dbReference type="ARBA" id="ARBA00022857"/>
    </source>
</evidence>
<dbReference type="Proteomes" id="UP000640335">
    <property type="component" value="Unassembled WGS sequence"/>
</dbReference>
<feature type="binding site" evidence="7">
    <location>
        <position position="209"/>
    </location>
    <ligand>
        <name>NADP(+)</name>
        <dbReference type="ChEBI" id="CHEBI:58349"/>
    </ligand>
</feature>
<feature type="binding site" evidence="7">
    <location>
        <position position="239"/>
    </location>
    <ligand>
        <name>shikimate</name>
        <dbReference type="ChEBI" id="CHEBI:36208"/>
    </ligand>
</feature>
<dbReference type="SUPFAM" id="SSF51735">
    <property type="entry name" value="NAD(P)-binding Rossmann-fold domains"/>
    <property type="match status" value="1"/>
</dbReference>
<organism evidence="9 10">
    <name type="scientific">Clostridium gallinarum</name>
    <dbReference type="NCBI Taxonomy" id="2762246"/>
    <lineage>
        <taxon>Bacteria</taxon>
        <taxon>Bacillati</taxon>
        <taxon>Bacillota</taxon>
        <taxon>Clostridia</taxon>
        <taxon>Eubacteriales</taxon>
        <taxon>Clostridiaceae</taxon>
        <taxon>Clostridium</taxon>
    </lineage>
</organism>
<dbReference type="CDD" id="cd01065">
    <property type="entry name" value="NAD_bind_Shikimate_DH"/>
    <property type="match status" value="1"/>
</dbReference>
<comment type="subunit">
    <text evidence="7">Homodimer.</text>
</comment>
<dbReference type="Gene3D" id="3.40.50.10860">
    <property type="entry name" value="Leucine Dehydrogenase, chain A, domain 1"/>
    <property type="match status" value="1"/>
</dbReference>
<keyword evidence="5 7" id="KW-0560">Oxidoreductase</keyword>
<comment type="pathway">
    <text evidence="1 7">Metabolic intermediate biosynthesis; chorismate biosynthesis; chorismate from D-erythrose 4-phosphate and phosphoenolpyruvate: step 4/7.</text>
</comment>
<dbReference type="HAMAP" id="MF_00222">
    <property type="entry name" value="Shikimate_DH_AroE"/>
    <property type="match status" value="1"/>
</dbReference>
<keyword evidence="3 7" id="KW-0028">Amino-acid biosynthesis</keyword>
<evidence type="ECO:0000256" key="1">
    <source>
        <dbReference type="ARBA" id="ARBA00004871"/>
    </source>
</evidence>
<feature type="binding site" evidence="7">
    <location>
        <position position="232"/>
    </location>
    <ligand>
        <name>NADP(+)</name>
        <dbReference type="ChEBI" id="CHEBI:58349"/>
    </ligand>
</feature>
<comment type="caution">
    <text evidence="7">Lacks conserved residue(s) required for the propagation of feature annotation.</text>
</comment>
<proteinExistence type="inferred from homology"/>
<dbReference type="PANTHER" id="PTHR21089:SF1">
    <property type="entry name" value="BIFUNCTIONAL 3-DEHYDROQUINATE DEHYDRATASE_SHIKIMATE DEHYDROGENASE, CHLOROPLASTIC"/>
    <property type="match status" value="1"/>
</dbReference>
<dbReference type="GO" id="GO:0004764">
    <property type="term" value="F:shikimate 3-dehydrogenase (NADP+) activity"/>
    <property type="evidence" value="ECO:0007669"/>
    <property type="project" value="UniProtKB-EC"/>
</dbReference>
<evidence type="ECO:0000256" key="2">
    <source>
        <dbReference type="ARBA" id="ARBA00012962"/>
    </source>
</evidence>
<dbReference type="InterPro" id="IPR011342">
    <property type="entry name" value="Shikimate_DH"/>
</dbReference>
<reference evidence="9 10" key="1">
    <citation type="submission" date="2020-08" db="EMBL/GenBank/DDBJ databases">
        <title>A Genomic Blueprint of the Chicken Gut Microbiome.</title>
        <authorList>
            <person name="Gilroy R."/>
            <person name="Ravi A."/>
            <person name="Getino M."/>
            <person name="Pursley I."/>
            <person name="Horton D.L."/>
            <person name="Alikhan N.-F."/>
            <person name="Baker D."/>
            <person name="Gharbi K."/>
            <person name="Hall N."/>
            <person name="Watson M."/>
            <person name="Adriaenssens E.M."/>
            <person name="Foster-Nyarko E."/>
            <person name="Jarju S."/>
            <person name="Secka A."/>
            <person name="Antonio M."/>
            <person name="Oren A."/>
            <person name="Chaudhuri R."/>
            <person name="La Ragione R.M."/>
            <person name="Hildebrand F."/>
            <person name="Pallen M.J."/>
        </authorList>
    </citation>
    <scope>NUCLEOTIDE SEQUENCE [LARGE SCALE GENOMIC DNA]</scope>
    <source>
        <strain evidence="9 10">Sa3CUN1</strain>
    </source>
</reference>
<evidence type="ECO:0000256" key="3">
    <source>
        <dbReference type="ARBA" id="ARBA00022605"/>
    </source>
</evidence>
<dbReference type="InterPro" id="IPR022893">
    <property type="entry name" value="Shikimate_DH_fam"/>
</dbReference>
<evidence type="ECO:0000259" key="8">
    <source>
        <dbReference type="Pfam" id="PF08501"/>
    </source>
</evidence>
<evidence type="ECO:0000256" key="5">
    <source>
        <dbReference type="ARBA" id="ARBA00023002"/>
    </source>
</evidence>
<keyword evidence="10" id="KW-1185">Reference proteome</keyword>
<feature type="binding site" evidence="7">
    <location>
        <position position="77"/>
    </location>
    <ligand>
        <name>NADP(+)</name>
        <dbReference type="ChEBI" id="CHEBI:58349"/>
    </ligand>
</feature>
<feature type="binding site" evidence="7">
    <location>
        <position position="61"/>
    </location>
    <ligand>
        <name>shikimate</name>
        <dbReference type="ChEBI" id="CHEBI:36208"/>
    </ligand>
</feature>
<feature type="binding site" evidence="7">
    <location>
        <position position="86"/>
    </location>
    <ligand>
        <name>shikimate</name>
        <dbReference type="ChEBI" id="CHEBI:36208"/>
    </ligand>
</feature>
<comment type="similarity">
    <text evidence="7">Belongs to the shikimate dehydrogenase family.</text>
</comment>
<dbReference type="Gene3D" id="3.40.50.720">
    <property type="entry name" value="NAD(P)-binding Rossmann-like Domain"/>
    <property type="match status" value="1"/>
</dbReference>
<protein>
    <recommendedName>
        <fullName evidence="2 7">Shikimate dehydrogenase (NADP(+))</fullName>
        <shortName evidence="7">SDH</shortName>
        <ecNumber evidence="2 7">1.1.1.25</ecNumber>
    </recommendedName>
</protein>
<dbReference type="InterPro" id="IPR013708">
    <property type="entry name" value="Shikimate_DH-bd_N"/>
</dbReference>
<keyword evidence="4 7" id="KW-0521">NADP</keyword>